<dbReference type="EMBL" id="CP003924">
    <property type="protein sequence ID" value="AGS35320.1"/>
    <property type="molecule type" value="Genomic_DNA"/>
</dbReference>
<dbReference type="GO" id="GO:0050660">
    <property type="term" value="F:flavin adenine dinucleotide binding"/>
    <property type="evidence" value="ECO:0007669"/>
    <property type="project" value="TreeGrafter"/>
</dbReference>
<dbReference type="RefSeq" id="WP_020935253.1">
    <property type="nucleotide sequence ID" value="NC_021915.1"/>
</dbReference>
<dbReference type="STRING" id="1224163.B841_09235"/>
<dbReference type="SUPFAM" id="SSF51905">
    <property type="entry name" value="FAD/NAD(P)-binding domain"/>
    <property type="match status" value="2"/>
</dbReference>
<evidence type="ECO:0000313" key="2">
    <source>
        <dbReference type="EMBL" id="AGS35320.1"/>
    </source>
</evidence>
<keyword evidence="1" id="KW-0560">Oxidoreductase</keyword>
<dbReference type="PANTHER" id="PTHR43539">
    <property type="entry name" value="FLAVIN-BINDING MONOOXYGENASE-LIKE PROTEIN (AFU_ORTHOLOGUE AFUA_4G09220)"/>
    <property type="match status" value="1"/>
</dbReference>
<protein>
    <submittedName>
        <fullName evidence="2">Oxidoreductase</fullName>
    </submittedName>
</protein>
<evidence type="ECO:0000256" key="1">
    <source>
        <dbReference type="ARBA" id="ARBA00023002"/>
    </source>
</evidence>
<keyword evidence="3" id="KW-1185">Reference proteome</keyword>
<organism evidence="2 3">
    <name type="scientific">Corynebacterium maris DSM 45190</name>
    <dbReference type="NCBI Taxonomy" id="1224163"/>
    <lineage>
        <taxon>Bacteria</taxon>
        <taxon>Bacillati</taxon>
        <taxon>Actinomycetota</taxon>
        <taxon>Actinomycetes</taxon>
        <taxon>Mycobacteriales</taxon>
        <taxon>Corynebacteriaceae</taxon>
        <taxon>Corynebacterium</taxon>
    </lineage>
</organism>
<dbReference type="AlphaFoldDB" id="S5T3U8"/>
<gene>
    <name evidence="2" type="ORF">B841_09235</name>
</gene>
<name>S5T3U8_9CORY</name>
<evidence type="ECO:0000313" key="3">
    <source>
        <dbReference type="Proteomes" id="UP000015388"/>
    </source>
</evidence>
<accession>S5T3U8</accession>
<dbReference type="GO" id="GO:0004497">
    <property type="term" value="F:monooxygenase activity"/>
    <property type="evidence" value="ECO:0007669"/>
    <property type="project" value="TreeGrafter"/>
</dbReference>
<sequence length="332" mass="36041">MADTHIYGAIVIGAGQSGLATAYYLRKHGVDGILIDDQPSPGGAWRHVWPSMTLFSTAEFSNLPGIPMPKYPGYPPASHVVDYLTAYEERYDFPIERPVHVDTVDYANGIYTVRGGGKTWRARTVVAATGTWSAPFVPSYPGTFVGTQWHSANYPGPEPFRDSSVAVVGAANSGAQIAAELTRVADVTWYTRDRPRWMPDDVDGRALFRRSRERTLSILRGHGDPGADPHLGDIVTLPEVRHARRSGDLQATPIFGSLSEVDAEHLIWCTGFRPALRPIRPLLRGRRPKHSGLFLVGYGDWTGPGSATLAGVGPSAKATARKVADLLATVES</sequence>
<dbReference type="eggNOG" id="COG2072">
    <property type="taxonomic scope" value="Bacteria"/>
</dbReference>
<dbReference type="PANTHER" id="PTHR43539:SF78">
    <property type="entry name" value="FLAVIN-CONTAINING MONOOXYGENASE"/>
    <property type="match status" value="1"/>
</dbReference>
<dbReference type="KEGG" id="cmd:B841_09235"/>
<dbReference type="HOGENOM" id="CLU_006909_1_2_11"/>
<proteinExistence type="predicted"/>
<dbReference type="Pfam" id="PF13738">
    <property type="entry name" value="Pyr_redox_3"/>
    <property type="match status" value="1"/>
</dbReference>
<dbReference type="Gene3D" id="3.50.50.60">
    <property type="entry name" value="FAD/NAD(P)-binding domain"/>
    <property type="match status" value="1"/>
</dbReference>
<reference evidence="2 3" key="1">
    <citation type="submission" date="2012-11" db="EMBL/GenBank/DDBJ databases">
        <title>The complete genome sequence of Corynebacterium maris Coryn-1 (=DSM 45190).</title>
        <authorList>
            <person name="Schaffert L."/>
            <person name="Albersmeier A."/>
            <person name="Kalinowski J."/>
            <person name="Ruckert C."/>
        </authorList>
    </citation>
    <scope>NUCLEOTIDE SEQUENCE [LARGE SCALE GENOMIC DNA]</scope>
    <source>
        <strain evidence="3">Coryn-1</strain>
    </source>
</reference>
<dbReference type="PATRIC" id="fig|1224163.3.peg.1857"/>
<dbReference type="InterPro" id="IPR050982">
    <property type="entry name" value="Auxin_biosynth/cation_transpt"/>
</dbReference>
<dbReference type="OrthoDB" id="9808049at2"/>
<dbReference type="Proteomes" id="UP000015388">
    <property type="component" value="Chromosome"/>
</dbReference>
<dbReference type="PRINTS" id="PR00469">
    <property type="entry name" value="PNDRDTASEII"/>
</dbReference>
<dbReference type="InterPro" id="IPR036188">
    <property type="entry name" value="FAD/NAD-bd_sf"/>
</dbReference>